<dbReference type="InterPro" id="IPR008321">
    <property type="entry name" value="UCP032146"/>
</dbReference>
<dbReference type="AlphaFoldDB" id="A0A023D9Q7"/>
<reference evidence="1 2" key="2">
    <citation type="journal article" date="2014" name="FEMS Microbiol. Lett.">
        <title>Draft genomic DNA sequence of the facultatively methylotrophic bacterium Acidomonas methanolica type strain MB58.</title>
        <authorList>
            <person name="Higashiura N."/>
            <person name="Hadano H."/>
            <person name="Hirakawa H."/>
            <person name="Matsutani M."/>
            <person name="Takabe S."/>
            <person name="Matsushita K."/>
            <person name="Azuma Y."/>
        </authorList>
    </citation>
    <scope>NUCLEOTIDE SEQUENCE [LARGE SCALE GENOMIC DNA]</scope>
    <source>
        <strain evidence="1 2">MB58</strain>
    </source>
</reference>
<sequence length="151" mass="16892">MLDVVLDAMSGDMPVLEERRRDRQQAVRDLISTGSFQPGGLDGPFILHLARQAGKLVFDVRDAEDAPRLRLPISLAPLRRLIKDYNLTVESYAEAIAEGNPIRIRAMDFGRRALHDEAAAELRAMLEGQVAMDFDTARRLFSLICVMAARD</sequence>
<keyword evidence="2" id="KW-1185">Reference proteome</keyword>
<dbReference type="EMBL" id="BAND01000135">
    <property type="protein sequence ID" value="GAJ30435.1"/>
    <property type="molecule type" value="Genomic_DNA"/>
</dbReference>
<proteinExistence type="predicted"/>
<dbReference type="Proteomes" id="UP000019760">
    <property type="component" value="Unassembled WGS sequence"/>
</dbReference>
<reference evidence="2" key="1">
    <citation type="journal article" date="2014" name="FEMS Microbiol. Lett.">
        <title>Draft Genomic DNA Sequence of the Facultatively Methylotrophic Bacterium Acidomonas methanolica type strain MB58.</title>
        <authorList>
            <person name="Higashiura N."/>
            <person name="Hadano H."/>
            <person name="Hirakawa H."/>
            <person name="Matsutani M."/>
            <person name="Takabe S."/>
            <person name="Matsushita K."/>
            <person name="Azuma Y."/>
        </authorList>
    </citation>
    <scope>NUCLEOTIDE SEQUENCE [LARGE SCALE GENOMIC DNA]</scope>
    <source>
        <strain evidence="2">MB58</strain>
    </source>
</reference>
<name>A0A023D9Q7_ACIMT</name>
<evidence type="ECO:0000313" key="2">
    <source>
        <dbReference type="Proteomes" id="UP000019760"/>
    </source>
</evidence>
<protein>
    <submittedName>
        <fullName evidence="1">Uncharacterized protein</fullName>
    </submittedName>
</protein>
<comment type="caution">
    <text evidence="1">The sequence shown here is derived from an EMBL/GenBank/DDBJ whole genome shotgun (WGS) entry which is preliminary data.</text>
</comment>
<organism evidence="1 2">
    <name type="scientific">Acidomonas methanolica NBRC 104435</name>
    <dbReference type="NCBI Taxonomy" id="1231351"/>
    <lineage>
        <taxon>Bacteria</taxon>
        <taxon>Pseudomonadati</taxon>
        <taxon>Pseudomonadota</taxon>
        <taxon>Alphaproteobacteria</taxon>
        <taxon>Acetobacterales</taxon>
        <taxon>Acetobacteraceae</taxon>
        <taxon>Acidomonas</taxon>
    </lineage>
</organism>
<evidence type="ECO:0000313" key="1">
    <source>
        <dbReference type="EMBL" id="GAJ30435.1"/>
    </source>
</evidence>
<dbReference type="Pfam" id="PF06793">
    <property type="entry name" value="UPF0262"/>
    <property type="match status" value="1"/>
</dbReference>
<accession>A0A023D9Q7</accession>
<gene>
    <name evidence="1" type="ORF">Amme_136_013</name>
</gene>